<dbReference type="EMBL" id="JAEPRA010000005">
    <property type="protein sequence ID" value="KAG2185345.1"/>
    <property type="molecule type" value="Genomic_DNA"/>
</dbReference>
<dbReference type="AlphaFoldDB" id="A0A8H7UJE6"/>
<keyword evidence="3" id="KW-1185">Reference proteome</keyword>
<reference evidence="2" key="1">
    <citation type="submission" date="2020-12" db="EMBL/GenBank/DDBJ databases">
        <title>Metabolic potential, ecology and presence of endohyphal bacteria is reflected in genomic diversity of Mucoromycotina.</title>
        <authorList>
            <person name="Muszewska A."/>
            <person name="Okrasinska A."/>
            <person name="Steczkiewicz K."/>
            <person name="Drgas O."/>
            <person name="Orlowska M."/>
            <person name="Perlinska-Lenart U."/>
            <person name="Aleksandrzak-Piekarczyk T."/>
            <person name="Szatraj K."/>
            <person name="Zielenkiewicz U."/>
            <person name="Pilsyk S."/>
            <person name="Malc E."/>
            <person name="Mieczkowski P."/>
            <person name="Kruszewska J.S."/>
            <person name="Biernat P."/>
            <person name="Pawlowska J."/>
        </authorList>
    </citation>
    <scope>NUCLEOTIDE SEQUENCE</scope>
    <source>
        <strain evidence="2">WA0000051536</strain>
    </source>
</reference>
<evidence type="ECO:0000256" key="1">
    <source>
        <dbReference type="SAM" id="Phobius"/>
    </source>
</evidence>
<dbReference type="Proteomes" id="UP000612746">
    <property type="component" value="Unassembled WGS sequence"/>
</dbReference>
<evidence type="ECO:0000313" key="2">
    <source>
        <dbReference type="EMBL" id="KAG2185345.1"/>
    </source>
</evidence>
<sequence>MTIRAPILVSAAHICFNQCASWIILCGGVGLAASIIEHNRTSLATTENHTMASGNSFIKIIQSEAQQSLLERLSPRHHVQKGTTRPKETMQAIKEGNLAVTAPQGVFWRQCRLQKIYKSRSKHQPDRWIDAIDSEKYVNPHLMGSLQSNHGSMQNDKAMIQNLVTLLLLVHTGIWNLSLSYMQLTAVVY</sequence>
<comment type="caution">
    <text evidence="2">The sequence shown here is derived from an EMBL/GenBank/DDBJ whole genome shotgun (WGS) entry which is preliminary data.</text>
</comment>
<keyword evidence="1" id="KW-0472">Membrane</keyword>
<accession>A0A8H7UJE6</accession>
<keyword evidence="1" id="KW-0812">Transmembrane</keyword>
<dbReference type="OrthoDB" id="10501700at2759"/>
<keyword evidence="1" id="KW-1133">Transmembrane helix</keyword>
<organism evidence="2 3">
    <name type="scientific">Umbelopsis vinacea</name>
    <dbReference type="NCBI Taxonomy" id="44442"/>
    <lineage>
        <taxon>Eukaryota</taxon>
        <taxon>Fungi</taxon>
        <taxon>Fungi incertae sedis</taxon>
        <taxon>Mucoromycota</taxon>
        <taxon>Mucoromycotina</taxon>
        <taxon>Umbelopsidomycetes</taxon>
        <taxon>Umbelopsidales</taxon>
        <taxon>Umbelopsidaceae</taxon>
        <taxon>Umbelopsis</taxon>
    </lineage>
</organism>
<feature type="transmembrane region" description="Helical" evidence="1">
    <location>
        <begin position="163"/>
        <end position="184"/>
    </location>
</feature>
<proteinExistence type="predicted"/>
<name>A0A8H7UJE6_9FUNG</name>
<gene>
    <name evidence="2" type="ORF">INT44_002135</name>
</gene>
<evidence type="ECO:0000313" key="3">
    <source>
        <dbReference type="Proteomes" id="UP000612746"/>
    </source>
</evidence>
<protein>
    <submittedName>
        <fullName evidence="2">Uncharacterized protein</fullName>
    </submittedName>
</protein>